<dbReference type="OrthoDB" id="2658589at2759"/>
<keyword evidence="2" id="KW-1185">Reference proteome</keyword>
<evidence type="ECO:0000313" key="2">
    <source>
        <dbReference type="Proteomes" id="UP000308730"/>
    </source>
</evidence>
<protein>
    <submittedName>
        <fullName evidence="1">Uncharacterized protein</fullName>
    </submittedName>
</protein>
<organism evidence="1 2">
    <name type="scientific">Antrodiella citrinella</name>
    <dbReference type="NCBI Taxonomy" id="2447956"/>
    <lineage>
        <taxon>Eukaryota</taxon>
        <taxon>Fungi</taxon>
        <taxon>Dikarya</taxon>
        <taxon>Basidiomycota</taxon>
        <taxon>Agaricomycotina</taxon>
        <taxon>Agaricomycetes</taxon>
        <taxon>Polyporales</taxon>
        <taxon>Steccherinaceae</taxon>
        <taxon>Antrodiella</taxon>
    </lineage>
</organism>
<dbReference type="AlphaFoldDB" id="A0A4S4MIP0"/>
<name>A0A4S4MIP0_9APHY</name>
<comment type="caution">
    <text evidence="1">The sequence shown here is derived from an EMBL/GenBank/DDBJ whole genome shotgun (WGS) entry which is preliminary data.</text>
</comment>
<accession>A0A4S4MIP0</accession>
<gene>
    <name evidence="1" type="ORF">EUX98_g8139</name>
</gene>
<dbReference type="Proteomes" id="UP000308730">
    <property type="component" value="Unassembled WGS sequence"/>
</dbReference>
<reference evidence="1 2" key="1">
    <citation type="submission" date="2019-02" db="EMBL/GenBank/DDBJ databases">
        <title>Genome sequencing of the rare red list fungi Antrodiella citrinella (Flaviporus citrinellus).</title>
        <authorList>
            <person name="Buettner E."/>
            <person name="Kellner H."/>
        </authorList>
    </citation>
    <scope>NUCLEOTIDE SEQUENCE [LARGE SCALE GENOMIC DNA]</scope>
    <source>
        <strain evidence="1 2">DSM 108506</strain>
    </source>
</reference>
<proteinExistence type="predicted"/>
<sequence>MYSDETDVVPSAESCKDVVRQAHAAHRVDTPSQAQQRFADSEDMLRGRYGFVSYPAVDYTPKFPVMTQARVEHLLGFAPGSLPAQNHTPVSDLLGAIIQNSTQGLTNVCTIRHSSTAMSRSMVRFHIVRRKHVDGTIEEVYVIKTRHPSIEPLWDLVITDPVTVVQLLRMEEDHTIPYLVHHLVTCGISCSTAVTSNEPTIGLSHYPFPGARRMETLGWISKGHKFTHEHYHHYEFIRNMLLERDYSRAALLAGGIVGRLAKEALGVSSGTTGPSLDVYEYGSWQEYEGGAVRGDDKLSEEEQDLICGLYKVYTDDSGKQTEDASWWPKQSVWLRCGLYTGFWSADCEAWYQARSNAITTQQAQPKNAAAWKDTLKYYQRDSRIILANKTAACAQYLRNLRV</sequence>
<evidence type="ECO:0000313" key="1">
    <source>
        <dbReference type="EMBL" id="THH23040.1"/>
    </source>
</evidence>
<dbReference type="EMBL" id="SGPM01000405">
    <property type="protein sequence ID" value="THH23040.1"/>
    <property type="molecule type" value="Genomic_DNA"/>
</dbReference>